<accession>A0A074MHN3</accession>
<organism evidence="1 2">
    <name type="scientific">Erythrobacter longus</name>
    <dbReference type="NCBI Taxonomy" id="1044"/>
    <lineage>
        <taxon>Bacteria</taxon>
        <taxon>Pseudomonadati</taxon>
        <taxon>Pseudomonadota</taxon>
        <taxon>Alphaproteobacteria</taxon>
        <taxon>Sphingomonadales</taxon>
        <taxon>Erythrobacteraceae</taxon>
        <taxon>Erythrobacter/Porphyrobacter group</taxon>
        <taxon>Erythrobacter</taxon>
    </lineage>
</organism>
<dbReference type="AlphaFoldDB" id="A0A074MHN3"/>
<dbReference type="Proteomes" id="UP000027647">
    <property type="component" value="Unassembled WGS sequence"/>
</dbReference>
<name>A0A074MHN3_ERYLO</name>
<dbReference type="InterPro" id="IPR036388">
    <property type="entry name" value="WH-like_DNA-bd_sf"/>
</dbReference>
<protein>
    <recommendedName>
        <fullName evidence="3">HTH marR-type domain-containing protein</fullName>
    </recommendedName>
</protein>
<evidence type="ECO:0000313" key="1">
    <source>
        <dbReference type="EMBL" id="KEO91378.1"/>
    </source>
</evidence>
<comment type="caution">
    <text evidence="1">The sequence shown here is derived from an EMBL/GenBank/DDBJ whole genome shotgun (WGS) entry which is preliminary data.</text>
</comment>
<dbReference type="OrthoDB" id="7594920at2"/>
<keyword evidence="2" id="KW-1185">Reference proteome</keyword>
<sequence>MKIAFGDTSKGWTDRLGDPVVAQAERLFAYRQERIQLIDPELLGEPGWDILLYAFITAGSSRVCRPEALAKELRLSSDAIRNWIERLAERDLLQDCGATTRITPHGEAIMRRLLNAHLKDMARELGAGDGLIQFSSGSVPEGE</sequence>
<dbReference type="RefSeq" id="WP_034957656.1">
    <property type="nucleotide sequence ID" value="NZ_JMIW01000001.1"/>
</dbReference>
<gene>
    <name evidence="1" type="ORF">EH31_01570</name>
</gene>
<dbReference type="EMBL" id="JMIW01000001">
    <property type="protein sequence ID" value="KEO91378.1"/>
    <property type="molecule type" value="Genomic_DNA"/>
</dbReference>
<evidence type="ECO:0008006" key="3">
    <source>
        <dbReference type="Google" id="ProtNLM"/>
    </source>
</evidence>
<dbReference type="Gene3D" id="1.10.10.10">
    <property type="entry name" value="Winged helix-like DNA-binding domain superfamily/Winged helix DNA-binding domain"/>
    <property type="match status" value="1"/>
</dbReference>
<evidence type="ECO:0000313" key="2">
    <source>
        <dbReference type="Proteomes" id="UP000027647"/>
    </source>
</evidence>
<reference evidence="1 2" key="1">
    <citation type="submission" date="2014-04" db="EMBL/GenBank/DDBJ databases">
        <title>A comprehensive comparison of genomes of Erythrobacter spp. strains.</title>
        <authorList>
            <person name="Zheng Q."/>
        </authorList>
    </citation>
    <scope>NUCLEOTIDE SEQUENCE [LARGE SCALE GENOMIC DNA]</scope>
    <source>
        <strain evidence="1 2">DSM 6997</strain>
    </source>
</reference>
<proteinExistence type="predicted"/>